<protein>
    <recommendedName>
        <fullName evidence="5">Lipoprotein</fullName>
    </recommendedName>
</protein>
<name>A0A3G9FYT0_9CAUL</name>
<keyword evidence="2" id="KW-0732">Signal</keyword>
<feature type="chain" id="PRO_5018004586" description="Lipoprotein" evidence="2">
    <location>
        <begin position="21"/>
        <end position="140"/>
    </location>
</feature>
<reference evidence="4" key="2">
    <citation type="journal article" date="2017" name="Plant Physiol. Biochem.">
        <title>Differential oxidative and antioxidative response of duckweed Lemna minor toward plant growth promoting/inhibiting bacteria.</title>
        <authorList>
            <person name="Ishizawa H."/>
            <person name="Kuroda M."/>
            <person name="Morikawa M."/>
            <person name="Ike M."/>
        </authorList>
    </citation>
    <scope>NUCLEOTIDE SEQUENCE [LARGE SCALE GENOMIC DNA]</scope>
    <source>
        <strain evidence="4">M6</strain>
    </source>
</reference>
<evidence type="ECO:0000256" key="2">
    <source>
        <dbReference type="SAM" id="SignalP"/>
    </source>
</evidence>
<dbReference type="PROSITE" id="PS51257">
    <property type="entry name" value="PROKAR_LIPOPROTEIN"/>
    <property type="match status" value="1"/>
</dbReference>
<evidence type="ECO:0008006" key="5">
    <source>
        <dbReference type="Google" id="ProtNLM"/>
    </source>
</evidence>
<evidence type="ECO:0000256" key="1">
    <source>
        <dbReference type="SAM" id="MobiDB-lite"/>
    </source>
</evidence>
<gene>
    <name evidence="3" type="ORF">EM6_0798</name>
</gene>
<dbReference type="OrthoDB" id="6985970at2"/>
<organism evidence="3 4">
    <name type="scientific">Asticcacaulis excentricus</name>
    <dbReference type="NCBI Taxonomy" id="78587"/>
    <lineage>
        <taxon>Bacteria</taxon>
        <taxon>Pseudomonadati</taxon>
        <taxon>Pseudomonadota</taxon>
        <taxon>Alphaproteobacteria</taxon>
        <taxon>Caulobacterales</taxon>
        <taxon>Caulobacteraceae</taxon>
        <taxon>Asticcacaulis</taxon>
    </lineage>
</organism>
<dbReference type="AlphaFoldDB" id="A0A3G9FYT0"/>
<evidence type="ECO:0000313" key="3">
    <source>
        <dbReference type="EMBL" id="BBF80220.1"/>
    </source>
</evidence>
<dbReference type="EMBL" id="AP018827">
    <property type="protein sequence ID" value="BBF80220.1"/>
    <property type="molecule type" value="Genomic_DNA"/>
</dbReference>
<proteinExistence type="predicted"/>
<feature type="region of interest" description="Disordered" evidence="1">
    <location>
        <begin position="23"/>
        <end position="47"/>
    </location>
</feature>
<accession>A0A3G9FYT0</accession>
<reference evidence="4" key="1">
    <citation type="journal article" date="2017" name="Biotechnol. Biofuels">
        <title>Evaluation of environmental bacterial communities as a factor affecting the growth of duckweed Lemna minor.</title>
        <authorList>
            <person name="Ishizawa H."/>
            <person name="Kuroda M."/>
            <person name="Morikawa M."/>
            <person name="Ike M."/>
        </authorList>
    </citation>
    <scope>NUCLEOTIDE SEQUENCE [LARGE SCALE GENOMIC DNA]</scope>
    <source>
        <strain evidence="4">M6</strain>
    </source>
</reference>
<sequence>MMMRPVLSLFPVLASLSLIACSPKTDTSTPTEAEASASSAASTSASKAADVAAGYVGRWTGPEGASLEVVARQHDYEVTLSGTNTPGVFTGTVNGNAMQIERNGETQLIRHTTGAKTGVKYLADKLDCVSVSNGEGYCRD</sequence>
<feature type="signal peptide" evidence="2">
    <location>
        <begin position="1"/>
        <end position="20"/>
    </location>
</feature>
<feature type="compositionally biased region" description="Low complexity" evidence="1">
    <location>
        <begin position="25"/>
        <end position="47"/>
    </location>
</feature>
<evidence type="ECO:0000313" key="4">
    <source>
        <dbReference type="Proteomes" id="UP000278756"/>
    </source>
</evidence>
<dbReference type="Proteomes" id="UP000278756">
    <property type="component" value="Chromosome 1"/>
</dbReference>